<dbReference type="AlphaFoldDB" id="M3AZU3"/>
<reference evidence="1 2" key="1">
    <citation type="journal article" date="2012" name="PLoS Pathog.">
        <title>Diverse lifestyles and strategies of plant pathogenesis encoded in the genomes of eighteen Dothideomycetes fungi.</title>
        <authorList>
            <person name="Ohm R.A."/>
            <person name="Feau N."/>
            <person name="Henrissat B."/>
            <person name="Schoch C.L."/>
            <person name="Horwitz B.A."/>
            <person name="Barry K.W."/>
            <person name="Condon B.J."/>
            <person name="Copeland A.C."/>
            <person name="Dhillon B."/>
            <person name="Glaser F."/>
            <person name="Hesse C.N."/>
            <person name="Kosti I."/>
            <person name="LaButti K."/>
            <person name="Lindquist E.A."/>
            <person name="Lucas S."/>
            <person name="Salamov A.A."/>
            <person name="Bradshaw R.E."/>
            <person name="Ciuffetti L."/>
            <person name="Hamelin R.C."/>
            <person name="Kema G.H.J."/>
            <person name="Lawrence C."/>
            <person name="Scott J.A."/>
            <person name="Spatafora J.W."/>
            <person name="Turgeon B.G."/>
            <person name="de Wit P.J.G.M."/>
            <person name="Zhong S."/>
            <person name="Goodwin S.B."/>
            <person name="Grigoriev I.V."/>
        </authorList>
    </citation>
    <scope>NUCLEOTIDE SEQUENCE [LARGE SCALE GENOMIC DNA]</scope>
    <source>
        <strain evidence="1 2">CIRAD86</strain>
    </source>
</reference>
<keyword evidence="2" id="KW-1185">Reference proteome</keyword>
<dbReference type="VEuPathDB" id="FungiDB:MYCFIDRAFT_174252"/>
<dbReference type="KEGG" id="pfj:MYCFIDRAFT_174252"/>
<sequence>MFAEGFLQHAISPYGIKEAENVAWRATACVKYCSMHDDQRWCGSRRSWSR</sequence>
<dbReference type="RefSeq" id="XP_007926146.1">
    <property type="nucleotide sequence ID" value="XM_007927955.1"/>
</dbReference>
<accession>M3AZU3</accession>
<proteinExistence type="predicted"/>
<organism evidence="1 2">
    <name type="scientific">Pseudocercospora fijiensis (strain CIRAD86)</name>
    <name type="common">Black leaf streak disease fungus</name>
    <name type="synonym">Mycosphaerella fijiensis</name>
    <dbReference type="NCBI Taxonomy" id="383855"/>
    <lineage>
        <taxon>Eukaryota</taxon>
        <taxon>Fungi</taxon>
        <taxon>Dikarya</taxon>
        <taxon>Ascomycota</taxon>
        <taxon>Pezizomycotina</taxon>
        <taxon>Dothideomycetes</taxon>
        <taxon>Dothideomycetidae</taxon>
        <taxon>Mycosphaerellales</taxon>
        <taxon>Mycosphaerellaceae</taxon>
        <taxon>Pseudocercospora</taxon>
    </lineage>
</organism>
<evidence type="ECO:0000313" key="2">
    <source>
        <dbReference type="Proteomes" id="UP000016932"/>
    </source>
</evidence>
<dbReference type="EMBL" id="KB446558">
    <property type="protein sequence ID" value="EME82697.1"/>
    <property type="molecule type" value="Genomic_DNA"/>
</dbReference>
<protein>
    <submittedName>
        <fullName evidence="1">Uncharacterized protein</fullName>
    </submittedName>
</protein>
<name>M3AZU3_PSEFD</name>
<evidence type="ECO:0000313" key="1">
    <source>
        <dbReference type="EMBL" id="EME82697.1"/>
    </source>
</evidence>
<dbReference type="GeneID" id="19333149"/>
<gene>
    <name evidence="1" type="ORF">MYCFIDRAFT_174252</name>
</gene>
<dbReference type="HOGENOM" id="CLU_3125657_0_0_1"/>
<dbReference type="Proteomes" id="UP000016932">
    <property type="component" value="Unassembled WGS sequence"/>
</dbReference>